<dbReference type="InterPro" id="IPR027417">
    <property type="entry name" value="P-loop_NTPase"/>
</dbReference>
<keyword evidence="5" id="KW-0547">Nucleotide-binding</keyword>
<dbReference type="AlphaFoldDB" id="J8PV41"/>
<keyword evidence="8" id="KW-0564">Palmitate</keyword>
<dbReference type="SMART" id="SM00176">
    <property type="entry name" value="RAN"/>
    <property type="match status" value="1"/>
</dbReference>
<sequence length="322" mass="35037">MPLNKSNIREYKLVVVGGGGVGKSALTIQLTQSHFVDEYDPTIEDSYRKQVVIDDEVSILDILDTAGQEEYSAMREQYMRNGEGFLLVYSITSKSSLDELMTYYQQILRVKDTDYVPIVVVGNKSDLENEKQVSYQDGLNMAKQMNAPFLETSAKQAINVEEAFYTLARLVRDEGGKYNKNLTENDNSKQNPQDTQGGGASSLPRSSGGHRKISNNGSNKKVISMTSANATDANIEANTGLEGNQANNGTRHSDHSNTDDSQVQTVHANTQNANTTNNGVNNNNNKASQGSNARQTRKQQTVSSGNTSEASKKGSGGCCIIS</sequence>
<feature type="compositionally biased region" description="Polar residues" evidence="12">
    <location>
        <begin position="241"/>
        <end position="250"/>
    </location>
</feature>
<evidence type="ECO:0000256" key="3">
    <source>
        <dbReference type="ARBA" id="ARBA00022475"/>
    </source>
</evidence>
<dbReference type="PROSITE" id="PS51419">
    <property type="entry name" value="RAB"/>
    <property type="match status" value="1"/>
</dbReference>
<dbReference type="Pfam" id="PF00071">
    <property type="entry name" value="Ras"/>
    <property type="match status" value="1"/>
</dbReference>
<dbReference type="Proteomes" id="UP000006968">
    <property type="component" value="Unassembled WGS sequence"/>
</dbReference>
<feature type="compositionally biased region" description="Polar residues" evidence="12">
    <location>
        <begin position="180"/>
        <end position="195"/>
    </location>
</feature>
<organism evidence="13 14">
    <name type="scientific">Saccharomyces arboricola (strain H-6 / AS 2.3317 / CBS 10644)</name>
    <name type="common">Yeast</name>
    <dbReference type="NCBI Taxonomy" id="1160507"/>
    <lineage>
        <taxon>Eukaryota</taxon>
        <taxon>Fungi</taxon>
        <taxon>Dikarya</taxon>
        <taxon>Ascomycota</taxon>
        <taxon>Saccharomycotina</taxon>
        <taxon>Saccharomycetes</taxon>
        <taxon>Saccharomycetales</taxon>
        <taxon>Saccharomycetaceae</taxon>
        <taxon>Saccharomyces</taxon>
    </lineage>
</organism>
<dbReference type="InterPro" id="IPR001806">
    <property type="entry name" value="Small_GTPase"/>
</dbReference>
<evidence type="ECO:0000256" key="11">
    <source>
        <dbReference type="ARBA" id="ARBA00059851"/>
    </source>
</evidence>
<dbReference type="GO" id="GO:0005525">
    <property type="term" value="F:GTP binding"/>
    <property type="evidence" value="ECO:0007669"/>
    <property type="project" value="UniProtKB-KW"/>
</dbReference>
<evidence type="ECO:0000256" key="4">
    <source>
        <dbReference type="ARBA" id="ARBA00022481"/>
    </source>
</evidence>
<feature type="compositionally biased region" description="Low complexity" evidence="12">
    <location>
        <begin position="265"/>
        <end position="293"/>
    </location>
</feature>
<evidence type="ECO:0000256" key="9">
    <source>
        <dbReference type="ARBA" id="ARBA00023288"/>
    </source>
</evidence>
<keyword evidence="4" id="KW-0488">Methylation</keyword>
<comment type="caution">
    <text evidence="13">The sequence shown here is derived from an EMBL/GenBank/DDBJ whole genome shotgun (WGS) entry which is preliminary data.</text>
</comment>
<keyword evidence="14" id="KW-1185">Reference proteome</keyword>
<keyword evidence="6" id="KW-0342">GTP-binding</keyword>
<dbReference type="Gene3D" id="3.40.50.300">
    <property type="entry name" value="P-loop containing nucleotide triphosphate hydrolases"/>
    <property type="match status" value="1"/>
</dbReference>
<dbReference type="SMART" id="SM00175">
    <property type="entry name" value="RAB"/>
    <property type="match status" value="1"/>
</dbReference>
<dbReference type="NCBIfam" id="TIGR00231">
    <property type="entry name" value="small_GTP"/>
    <property type="match status" value="1"/>
</dbReference>
<dbReference type="PROSITE" id="PS51421">
    <property type="entry name" value="RAS"/>
    <property type="match status" value="1"/>
</dbReference>
<keyword evidence="9" id="KW-0449">Lipoprotein</keyword>
<comment type="function">
    <text evidence="11">The S.cerevisiae Ras proteins modulate the activity of the adenylate cyclase catalytic subunit and therefore affect the biosynthesis of cyclic-AMP.</text>
</comment>
<feature type="region of interest" description="Disordered" evidence="12">
    <location>
        <begin position="177"/>
        <end position="219"/>
    </location>
</feature>
<evidence type="ECO:0000256" key="1">
    <source>
        <dbReference type="ARBA" id="ARBA00004193"/>
    </source>
</evidence>
<dbReference type="EMBL" id="ALIE01000207">
    <property type="protein sequence ID" value="EJS41223.1"/>
    <property type="molecule type" value="Genomic_DNA"/>
</dbReference>
<dbReference type="SMART" id="SM00173">
    <property type="entry name" value="RAS"/>
    <property type="match status" value="1"/>
</dbReference>
<dbReference type="FunFam" id="3.40.50.300:FF:000080">
    <property type="entry name" value="Ras-like GTPase Ras1"/>
    <property type="match status" value="1"/>
</dbReference>
<dbReference type="GO" id="GO:0005886">
    <property type="term" value="C:plasma membrane"/>
    <property type="evidence" value="ECO:0007669"/>
    <property type="project" value="UniProtKB-SubCell"/>
</dbReference>
<dbReference type="SUPFAM" id="SSF52540">
    <property type="entry name" value="P-loop containing nucleoside triphosphate hydrolases"/>
    <property type="match status" value="1"/>
</dbReference>
<evidence type="ECO:0000313" key="14">
    <source>
        <dbReference type="Proteomes" id="UP000006968"/>
    </source>
</evidence>
<dbReference type="OrthoDB" id="5976022at2759"/>
<accession>J8PV41</accession>
<dbReference type="GO" id="GO:0003924">
    <property type="term" value="F:GTPase activity"/>
    <property type="evidence" value="ECO:0007669"/>
    <property type="project" value="InterPro"/>
</dbReference>
<evidence type="ECO:0000256" key="10">
    <source>
        <dbReference type="ARBA" id="ARBA00023289"/>
    </source>
</evidence>
<evidence type="ECO:0000256" key="8">
    <source>
        <dbReference type="ARBA" id="ARBA00023139"/>
    </source>
</evidence>
<dbReference type="GO" id="GO:0007165">
    <property type="term" value="P:signal transduction"/>
    <property type="evidence" value="ECO:0007669"/>
    <property type="project" value="InterPro"/>
</dbReference>
<evidence type="ECO:0000256" key="2">
    <source>
        <dbReference type="ARBA" id="ARBA00008344"/>
    </source>
</evidence>
<dbReference type="HOGENOM" id="CLU_041217_9_0_1"/>
<evidence type="ECO:0000256" key="7">
    <source>
        <dbReference type="ARBA" id="ARBA00023136"/>
    </source>
</evidence>
<reference evidence="13 14" key="1">
    <citation type="journal article" date="2013" name="BMC Genomics">
        <title>High quality de novo sequencing and assembly of the Saccharomyces arboricolus genome.</title>
        <authorList>
            <person name="Liti G."/>
            <person name="Nguyen Ba A.N."/>
            <person name="Blythe M."/>
            <person name="Mueller C.A."/>
            <person name="Bergstroem A."/>
            <person name="Cubillos F.A."/>
            <person name="Dafhnis-Calas F."/>
            <person name="Khoshraftar S."/>
            <person name="Malla S."/>
            <person name="Mehta N."/>
            <person name="Siow C.C."/>
            <person name="Warringer J."/>
            <person name="Moses A.M."/>
            <person name="Louis E.J."/>
            <person name="Nieduszynski C.A."/>
        </authorList>
    </citation>
    <scope>NUCLEOTIDE SEQUENCE [LARGE SCALE GENOMIC DNA]</scope>
    <source>
        <strain evidence="14">H-6 / AS 2.3317 / CBS 10644</strain>
    </source>
</reference>
<keyword evidence="3" id="KW-1003">Cell membrane</keyword>
<evidence type="ECO:0000256" key="6">
    <source>
        <dbReference type="ARBA" id="ARBA00023134"/>
    </source>
</evidence>
<dbReference type="PRINTS" id="PR00449">
    <property type="entry name" value="RASTRNSFRMNG"/>
</dbReference>
<comment type="subcellular location">
    <subcellularLocation>
        <location evidence="1">Cell membrane</location>
        <topology evidence="1">Lipid-anchor</topology>
    </subcellularLocation>
</comment>
<evidence type="ECO:0000256" key="5">
    <source>
        <dbReference type="ARBA" id="ARBA00022741"/>
    </source>
</evidence>
<evidence type="ECO:0000256" key="12">
    <source>
        <dbReference type="SAM" id="MobiDB-lite"/>
    </source>
</evidence>
<dbReference type="GO" id="GO:0097271">
    <property type="term" value="P:protein localization to bud neck"/>
    <property type="evidence" value="ECO:0007669"/>
    <property type="project" value="UniProtKB-ARBA"/>
</dbReference>
<keyword evidence="7" id="KW-0472">Membrane</keyword>
<dbReference type="PANTHER" id="PTHR24070">
    <property type="entry name" value="RAS, DI-RAS, AND RHEB FAMILY MEMBERS OF SMALL GTPASE SUPERFAMILY"/>
    <property type="match status" value="1"/>
</dbReference>
<name>J8PV41_SACAR</name>
<gene>
    <name evidence="13" type="ORF">SU7_u0005</name>
</gene>
<proteinExistence type="inferred from homology"/>
<feature type="compositionally biased region" description="Polar residues" evidence="12">
    <location>
        <begin position="298"/>
        <end position="309"/>
    </location>
</feature>
<dbReference type="PROSITE" id="PS51420">
    <property type="entry name" value="RHO"/>
    <property type="match status" value="1"/>
</dbReference>
<dbReference type="InterPro" id="IPR020849">
    <property type="entry name" value="Small_GTPase_Ras-type"/>
</dbReference>
<protein>
    <submittedName>
        <fullName evidence="13">Ras2p</fullName>
    </submittedName>
</protein>
<dbReference type="SMART" id="SM00174">
    <property type="entry name" value="RHO"/>
    <property type="match status" value="1"/>
</dbReference>
<feature type="region of interest" description="Disordered" evidence="12">
    <location>
        <begin position="231"/>
        <end position="322"/>
    </location>
</feature>
<dbReference type="InterPro" id="IPR005225">
    <property type="entry name" value="Small_GTP-bd"/>
</dbReference>
<evidence type="ECO:0000313" key="13">
    <source>
        <dbReference type="EMBL" id="EJS41223.1"/>
    </source>
</evidence>
<comment type="similarity">
    <text evidence="2">Belongs to the small GTPase superfamily. Ras family.</text>
</comment>
<keyword evidence="10" id="KW-0636">Prenylation</keyword>